<dbReference type="NCBIfam" id="NF002677">
    <property type="entry name" value="PRK02406.1"/>
    <property type="match status" value="1"/>
</dbReference>
<evidence type="ECO:0000256" key="1">
    <source>
        <dbReference type="ARBA" id="ARBA00004496"/>
    </source>
</evidence>
<dbReference type="InterPro" id="IPR001126">
    <property type="entry name" value="UmuC"/>
</dbReference>
<evidence type="ECO:0000256" key="3">
    <source>
        <dbReference type="ARBA" id="ARBA00022457"/>
    </source>
</evidence>
<dbReference type="InterPro" id="IPR022880">
    <property type="entry name" value="DNApol_IV"/>
</dbReference>
<gene>
    <name evidence="15" type="primary">dinB</name>
    <name evidence="17" type="ORF">CIAN88_07250</name>
</gene>
<dbReference type="GO" id="GO:0042276">
    <property type="term" value="P:error-prone translesion synthesis"/>
    <property type="evidence" value="ECO:0007669"/>
    <property type="project" value="TreeGrafter"/>
</dbReference>
<dbReference type="GO" id="GO:0003887">
    <property type="term" value="F:DNA-directed DNA polymerase activity"/>
    <property type="evidence" value="ECO:0007669"/>
    <property type="project" value="UniProtKB-UniRule"/>
</dbReference>
<dbReference type="AlphaFoldDB" id="A0A099I7T0"/>
<reference evidence="17 18" key="1">
    <citation type="submission" date="2014-08" db="EMBL/GenBank/DDBJ databases">
        <title>Clostridium innocuum, an unnegligible vancomycin-resistant pathogen causing extra-intestinal infections.</title>
        <authorList>
            <person name="Feng Y."/>
            <person name="Chiu C.-H."/>
        </authorList>
    </citation>
    <scope>NUCLEOTIDE SEQUENCE [LARGE SCALE GENOMIC DNA]</scope>
    <source>
        <strain evidence="17 18">AN88</strain>
    </source>
</reference>
<evidence type="ECO:0000259" key="16">
    <source>
        <dbReference type="PROSITE" id="PS50173"/>
    </source>
</evidence>
<accession>A0A099I7T0</accession>
<dbReference type="PANTHER" id="PTHR11076">
    <property type="entry name" value="DNA REPAIR POLYMERASE UMUC / TRANSFERASE FAMILY MEMBER"/>
    <property type="match status" value="1"/>
</dbReference>
<evidence type="ECO:0000256" key="2">
    <source>
        <dbReference type="ARBA" id="ARBA00010945"/>
    </source>
</evidence>
<evidence type="ECO:0000256" key="4">
    <source>
        <dbReference type="ARBA" id="ARBA00022490"/>
    </source>
</evidence>
<evidence type="ECO:0000313" key="18">
    <source>
        <dbReference type="Proteomes" id="UP000030008"/>
    </source>
</evidence>
<keyword evidence="4 15" id="KW-0963">Cytoplasm</keyword>
<protein>
    <recommendedName>
        <fullName evidence="15">DNA polymerase IV</fullName>
        <shortName evidence="15">Pol IV</shortName>
        <ecNumber evidence="15">2.7.7.7</ecNumber>
    </recommendedName>
</protein>
<dbReference type="InterPro" id="IPR036775">
    <property type="entry name" value="DNA_pol_Y-fam_lit_finger_sf"/>
</dbReference>
<sequence>MAGRVILHIDLNSYFASAEILKNSALEGQPVVVAGLHRRSVVSTASYEARKYGVHSAMPLHMAMEKCPNLVVVQGDYGWYEELSNRFFKYLRRFSSLIEPASIDECYMDVTDVIKDYKRPLDLAWQIQKSVQKDLKLPCSIGVAPNKFLAKMASDMRKPMGITILRKQEVPKKLWPLPISDMWGIGKKTVPLLIKHGITTIGDLADAENESKIMTLLGKHAYTYIQNARGNGSAQLSFNTSVQSISQSTTLDRDITDYEEVKTVLKRLAATLSRRAREDHIKGSLISISIRYFDFTNAVRSTNIHSYTDDANVLLEHALLLFDRHYNGREIRHLGIGLGSLYSAEHTIDQIDLFQHEIQPLNDVEDVLKELNAQLPGAHLIRASDIHPFKGQK</sequence>
<comment type="subunit">
    <text evidence="15">Monomer.</text>
</comment>
<keyword evidence="7 15" id="KW-0235">DNA replication</keyword>
<dbReference type="SUPFAM" id="SSF100879">
    <property type="entry name" value="Lesion bypass DNA polymerase (Y-family), little finger domain"/>
    <property type="match status" value="1"/>
</dbReference>
<evidence type="ECO:0000256" key="13">
    <source>
        <dbReference type="ARBA" id="ARBA00023204"/>
    </source>
</evidence>
<evidence type="ECO:0000256" key="12">
    <source>
        <dbReference type="ARBA" id="ARBA00023125"/>
    </source>
</evidence>
<proteinExistence type="inferred from homology"/>
<evidence type="ECO:0000256" key="9">
    <source>
        <dbReference type="ARBA" id="ARBA00022763"/>
    </source>
</evidence>
<dbReference type="Proteomes" id="UP000030008">
    <property type="component" value="Unassembled WGS sequence"/>
</dbReference>
<keyword evidence="3 15" id="KW-0515">Mutator protein</keyword>
<evidence type="ECO:0000256" key="8">
    <source>
        <dbReference type="ARBA" id="ARBA00022723"/>
    </source>
</evidence>
<evidence type="ECO:0000256" key="15">
    <source>
        <dbReference type="HAMAP-Rule" id="MF_01113"/>
    </source>
</evidence>
<dbReference type="SUPFAM" id="SSF56672">
    <property type="entry name" value="DNA/RNA polymerases"/>
    <property type="match status" value="1"/>
</dbReference>
<comment type="caution">
    <text evidence="17">The sequence shown here is derived from an EMBL/GenBank/DDBJ whole genome shotgun (WGS) entry which is preliminary data.</text>
</comment>
<dbReference type="GO" id="GO:0006261">
    <property type="term" value="P:DNA-templated DNA replication"/>
    <property type="evidence" value="ECO:0007669"/>
    <property type="project" value="UniProtKB-UniRule"/>
</dbReference>
<comment type="similarity">
    <text evidence="2 15">Belongs to the DNA polymerase type-Y family.</text>
</comment>
<dbReference type="RefSeq" id="WP_044904777.1">
    <property type="nucleotide sequence ID" value="NZ_JQIF01000033.1"/>
</dbReference>
<feature type="binding site" evidence="15">
    <location>
        <position position="10"/>
    </location>
    <ligand>
        <name>Mg(2+)</name>
        <dbReference type="ChEBI" id="CHEBI:18420"/>
    </ligand>
</feature>
<organism evidence="17 18">
    <name type="scientific">Clostridium innocuum</name>
    <dbReference type="NCBI Taxonomy" id="1522"/>
    <lineage>
        <taxon>Bacteria</taxon>
        <taxon>Bacillati</taxon>
        <taxon>Bacillota</taxon>
        <taxon>Clostridia</taxon>
        <taxon>Eubacteriales</taxon>
        <taxon>Clostridiaceae</taxon>
        <taxon>Clostridium</taxon>
    </lineage>
</organism>
<evidence type="ECO:0000256" key="10">
    <source>
        <dbReference type="ARBA" id="ARBA00022842"/>
    </source>
</evidence>
<dbReference type="HAMAP" id="MF_01113">
    <property type="entry name" value="DNApol_IV"/>
    <property type="match status" value="1"/>
</dbReference>
<dbReference type="FunFam" id="3.40.1170.60:FF:000001">
    <property type="entry name" value="DNA polymerase IV"/>
    <property type="match status" value="1"/>
</dbReference>
<comment type="subcellular location">
    <subcellularLocation>
        <location evidence="1 15">Cytoplasm</location>
    </subcellularLocation>
</comment>
<keyword evidence="13 15" id="KW-0234">DNA repair</keyword>
<dbReference type="GO" id="GO:0000287">
    <property type="term" value="F:magnesium ion binding"/>
    <property type="evidence" value="ECO:0007669"/>
    <property type="project" value="UniProtKB-UniRule"/>
</dbReference>
<feature type="active site" evidence="15">
    <location>
        <position position="105"/>
    </location>
</feature>
<name>A0A099I7T0_CLOIN</name>
<comment type="cofactor">
    <cofactor evidence="15">
        <name>Mg(2+)</name>
        <dbReference type="ChEBI" id="CHEBI:18420"/>
    </cofactor>
    <text evidence="15">Binds 2 magnesium ions per subunit.</text>
</comment>
<comment type="function">
    <text evidence="15">Poorly processive, error-prone DNA polymerase involved in untargeted mutagenesis. Copies undamaged DNA at stalled replication forks, which arise in vivo from mismatched or misaligned primer ends. These misaligned primers can be extended by PolIV. Exhibits no 3'-5' exonuclease (proofreading) activity. May be involved in translesional synthesis, in conjunction with the beta clamp from PolIII.</text>
</comment>
<feature type="domain" description="UmuC" evidence="16">
    <location>
        <begin position="6"/>
        <end position="186"/>
    </location>
</feature>
<dbReference type="Pfam" id="PF11799">
    <property type="entry name" value="IMS_C"/>
    <property type="match status" value="1"/>
</dbReference>
<dbReference type="GO" id="GO:0006281">
    <property type="term" value="P:DNA repair"/>
    <property type="evidence" value="ECO:0007669"/>
    <property type="project" value="UniProtKB-UniRule"/>
</dbReference>
<evidence type="ECO:0000256" key="14">
    <source>
        <dbReference type="ARBA" id="ARBA00049244"/>
    </source>
</evidence>
<dbReference type="CDD" id="cd03586">
    <property type="entry name" value="PolY_Pol_IV_kappa"/>
    <property type="match status" value="1"/>
</dbReference>
<dbReference type="Gene3D" id="3.40.1170.60">
    <property type="match status" value="1"/>
</dbReference>
<comment type="catalytic activity">
    <reaction evidence="14 15">
        <text>DNA(n) + a 2'-deoxyribonucleoside 5'-triphosphate = DNA(n+1) + diphosphate</text>
        <dbReference type="Rhea" id="RHEA:22508"/>
        <dbReference type="Rhea" id="RHEA-COMP:17339"/>
        <dbReference type="Rhea" id="RHEA-COMP:17340"/>
        <dbReference type="ChEBI" id="CHEBI:33019"/>
        <dbReference type="ChEBI" id="CHEBI:61560"/>
        <dbReference type="ChEBI" id="CHEBI:173112"/>
        <dbReference type="EC" id="2.7.7.7"/>
    </reaction>
</comment>
<keyword evidence="10 15" id="KW-0460">Magnesium</keyword>
<evidence type="ECO:0000256" key="6">
    <source>
        <dbReference type="ARBA" id="ARBA00022695"/>
    </source>
</evidence>
<dbReference type="PANTHER" id="PTHR11076:SF33">
    <property type="entry name" value="DNA POLYMERASE KAPPA"/>
    <property type="match status" value="1"/>
</dbReference>
<dbReference type="PROSITE" id="PS50173">
    <property type="entry name" value="UMUC"/>
    <property type="match status" value="1"/>
</dbReference>
<feature type="binding site" evidence="15">
    <location>
        <position position="104"/>
    </location>
    <ligand>
        <name>Mg(2+)</name>
        <dbReference type="ChEBI" id="CHEBI:18420"/>
    </ligand>
</feature>
<keyword evidence="12 15" id="KW-0238">DNA-binding</keyword>
<dbReference type="InterPro" id="IPR043502">
    <property type="entry name" value="DNA/RNA_pol_sf"/>
</dbReference>
<dbReference type="Pfam" id="PF00817">
    <property type="entry name" value="IMS"/>
    <property type="match status" value="1"/>
</dbReference>
<dbReference type="Gene3D" id="3.30.70.270">
    <property type="match status" value="1"/>
</dbReference>
<dbReference type="GO" id="GO:0003684">
    <property type="term" value="F:damaged DNA binding"/>
    <property type="evidence" value="ECO:0007669"/>
    <property type="project" value="InterPro"/>
</dbReference>
<dbReference type="InterPro" id="IPR050116">
    <property type="entry name" value="DNA_polymerase-Y"/>
</dbReference>
<keyword evidence="5 15" id="KW-0808">Transferase</keyword>
<evidence type="ECO:0000256" key="11">
    <source>
        <dbReference type="ARBA" id="ARBA00022932"/>
    </source>
</evidence>
<keyword evidence="9 15" id="KW-0227">DNA damage</keyword>
<dbReference type="EMBL" id="JQIF01000033">
    <property type="protein sequence ID" value="KGJ53765.1"/>
    <property type="molecule type" value="Genomic_DNA"/>
</dbReference>
<evidence type="ECO:0000313" key="17">
    <source>
        <dbReference type="EMBL" id="KGJ53765.1"/>
    </source>
</evidence>
<keyword evidence="11 15" id="KW-0239">DNA-directed DNA polymerase</keyword>
<dbReference type="GO" id="GO:0009432">
    <property type="term" value="P:SOS response"/>
    <property type="evidence" value="ECO:0007669"/>
    <property type="project" value="TreeGrafter"/>
</dbReference>
<keyword evidence="6 15" id="KW-0548">Nucleotidyltransferase</keyword>
<feature type="site" description="Substrate discrimination" evidence="15">
    <location>
        <position position="15"/>
    </location>
</feature>
<keyword evidence="8 15" id="KW-0479">Metal-binding</keyword>
<evidence type="ECO:0000256" key="7">
    <source>
        <dbReference type="ARBA" id="ARBA00022705"/>
    </source>
</evidence>
<dbReference type="InterPro" id="IPR017961">
    <property type="entry name" value="DNA_pol_Y-fam_little_finger"/>
</dbReference>
<dbReference type="InterPro" id="IPR024728">
    <property type="entry name" value="PolY_HhH_motif"/>
</dbReference>
<dbReference type="Pfam" id="PF11798">
    <property type="entry name" value="IMS_HHH"/>
    <property type="match status" value="1"/>
</dbReference>
<dbReference type="InterPro" id="IPR043128">
    <property type="entry name" value="Rev_trsase/Diguanyl_cyclase"/>
</dbReference>
<dbReference type="Gene3D" id="3.30.1490.100">
    <property type="entry name" value="DNA polymerase, Y-family, little finger domain"/>
    <property type="match status" value="1"/>
</dbReference>
<evidence type="ECO:0000256" key="5">
    <source>
        <dbReference type="ARBA" id="ARBA00022679"/>
    </source>
</evidence>
<dbReference type="Gene3D" id="1.10.150.20">
    <property type="entry name" value="5' to 3' exonuclease, C-terminal subdomain"/>
    <property type="match status" value="1"/>
</dbReference>
<dbReference type="GO" id="GO:0005829">
    <property type="term" value="C:cytosol"/>
    <property type="evidence" value="ECO:0007669"/>
    <property type="project" value="TreeGrafter"/>
</dbReference>
<dbReference type="EC" id="2.7.7.7" evidence="15"/>